<organism evidence="1 2">
    <name type="scientific">Bacillus phage PBC2</name>
    <dbReference type="NCBI Taxonomy" id="1675029"/>
    <lineage>
        <taxon>Viruses</taxon>
        <taxon>Duplodnaviria</taxon>
        <taxon>Heunggongvirae</taxon>
        <taxon>Uroviricota</taxon>
        <taxon>Caudoviricetes</taxon>
        <taxon>Andregratiavirinae</taxon>
        <taxon>Haetaevirus</taxon>
        <taxon>Haetaevirus PBC2</taxon>
    </lineage>
</organism>
<gene>
    <name evidence="1" type="ORF">PBC2_155</name>
</gene>
<dbReference type="Proteomes" id="UP000223102">
    <property type="component" value="Segment"/>
</dbReference>
<dbReference type="PROSITE" id="PS51257">
    <property type="entry name" value="PROKAR_LIPOPROTEIN"/>
    <property type="match status" value="1"/>
</dbReference>
<accession>A0A218KC54</accession>
<reference evidence="1 2" key="1">
    <citation type="submission" date="2015-06" db="EMBL/GenBank/DDBJ databases">
        <title>Complete genome sequence of Bacillus cereus phage PBC2.</title>
        <authorList>
            <person name="Kong M."/>
            <person name="Ryu S."/>
        </authorList>
    </citation>
    <scope>NUCLEOTIDE SEQUENCE [LARGE SCALE GENOMIC DNA]</scope>
</reference>
<proteinExistence type="predicted"/>
<sequence>MKKFLIGLTAVVGLVGLSGCGQWGAKKFGGNYEVNLPKGEKLVNATWKESNLWYLTRPMTEEDKAETYKFKEDSTFGVMEGTVTIKESK</sequence>
<evidence type="ECO:0000313" key="2">
    <source>
        <dbReference type="Proteomes" id="UP000223102"/>
    </source>
</evidence>
<name>A0A218KC54_9CAUD</name>
<evidence type="ECO:0008006" key="3">
    <source>
        <dbReference type="Google" id="ProtNLM"/>
    </source>
</evidence>
<keyword evidence="2" id="KW-1185">Reference proteome</keyword>
<dbReference type="EMBL" id="KT070867">
    <property type="protein sequence ID" value="AKQ08470.1"/>
    <property type="molecule type" value="Genomic_DNA"/>
</dbReference>
<protein>
    <recommendedName>
        <fullName evidence="3">Lipoprotein</fullName>
    </recommendedName>
</protein>
<evidence type="ECO:0000313" key="1">
    <source>
        <dbReference type="EMBL" id="AKQ08470.1"/>
    </source>
</evidence>